<keyword evidence="2" id="KW-1185">Reference proteome</keyword>
<dbReference type="AlphaFoldDB" id="A0A3M6U0A3"/>
<proteinExistence type="predicted"/>
<accession>A0A3M6U0A3</accession>
<organism evidence="1 2">
    <name type="scientific">Pocillopora damicornis</name>
    <name type="common">Cauliflower coral</name>
    <name type="synonym">Millepora damicornis</name>
    <dbReference type="NCBI Taxonomy" id="46731"/>
    <lineage>
        <taxon>Eukaryota</taxon>
        <taxon>Metazoa</taxon>
        <taxon>Cnidaria</taxon>
        <taxon>Anthozoa</taxon>
        <taxon>Hexacorallia</taxon>
        <taxon>Scleractinia</taxon>
        <taxon>Astrocoeniina</taxon>
        <taxon>Pocilloporidae</taxon>
        <taxon>Pocillopora</taxon>
    </lineage>
</organism>
<dbReference type="Gene3D" id="3.90.320.10">
    <property type="match status" value="1"/>
</dbReference>
<gene>
    <name evidence="1" type="ORF">pdam_00024449</name>
</gene>
<dbReference type="EMBL" id="RCHS01002514">
    <property type="protein sequence ID" value="RMX46989.1"/>
    <property type="molecule type" value="Genomic_DNA"/>
</dbReference>
<sequence length="154" mass="17749">MIARTSHISDEDKQAFLCSTRQHIPEAVLNISLSPPVEEDVPPTLQEIAYDILEKNPNLSEEELARLFSEKLPFNDSNIEELEKAARNQLSQNLWKEQRKERITASNFHDVYAKVEKLLRMRERGENQSNTVACEVFRTHRPQQYSSNKVGSPA</sequence>
<name>A0A3M6U0A3_POCDA</name>
<comment type="caution">
    <text evidence="1">The sequence shown here is derived from an EMBL/GenBank/DDBJ whole genome shotgun (WGS) entry which is preliminary data.</text>
</comment>
<evidence type="ECO:0000313" key="1">
    <source>
        <dbReference type="EMBL" id="RMX46989.1"/>
    </source>
</evidence>
<dbReference type="InterPro" id="IPR011604">
    <property type="entry name" value="PDDEXK-like_dom_sf"/>
</dbReference>
<reference evidence="1 2" key="1">
    <citation type="journal article" date="2018" name="Sci. Rep.">
        <title>Comparative analysis of the Pocillopora damicornis genome highlights role of immune system in coral evolution.</title>
        <authorList>
            <person name="Cunning R."/>
            <person name="Bay R.A."/>
            <person name="Gillette P."/>
            <person name="Baker A.C."/>
            <person name="Traylor-Knowles N."/>
        </authorList>
    </citation>
    <scope>NUCLEOTIDE SEQUENCE [LARGE SCALE GENOMIC DNA]</scope>
    <source>
        <strain evidence="1">RSMAS</strain>
        <tissue evidence="1">Whole animal</tissue>
    </source>
</reference>
<protein>
    <submittedName>
        <fullName evidence="1">Uncharacterized protein</fullName>
    </submittedName>
</protein>
<dbReference type="Proteomes" id="UP000275408">
    <property type="component" value="Unassembled WGS sequence"/>
</dbReference>
<evidence type="ECO:0000313" key="2">
    <source>
        <dbReference type="Proteomes" id="UP000275408"/>
    </source>
</evidence>